<dbReference type="InterPro" id="IPR040947">
    <property type="entry name" value="SMYLE_N"/>
</dbReference>
<dbReference type="Proteomes" id="UP000018467">
    <property type="component" value="Unassembled WGS sequence"/>
</dbReference>
<dbReference type="Ensembl" id="ENSAMXT00000046285.1">
    <property type="protein sequence ID" value="ENSAMXP00000034766.1"/>
    <property type="gene ID" value="ENSAMXG00000038367.1"/>
</dbReference>
<dbReference type="GO" id="GO:0007098">
    <property type="term" value="P:centrosome cycle"/>
    <property type="evidence" value="ECO:0007669"/>
    <property type="project" value="TreeGrafter"/>
</dbReference>
<reference evidence="5" key="1">
    <citation type="submission" date="2013-03" db="EMBL/GenBank/DDBJ databases">
        <authorList>
            <person name="Jeffery W."/>
            <person name="Warren W."/>
            <person name="Wilson R.K."/>
        </authorList>
    </citation>
    <scope>NUCLEOTIDE SEQUENCE</scope>
    <source>
        <strain evidence="5">female</strain>
    </source>
</reference>
<keyword evidence="5" id="KW-1185">Reference proteome</keyword>
<dbReference type="InterPro" id="IPR012934">
    <property type="entry name" value="Znf_AD"/>
</dbReference>
<feature type="compositionally biased region" description="Low complexity" evidence="1">
    <location>
        <begin position="215"/>
        <end position="224"/>
    </location>
</feature>
<feature type="domain" description="Short myomegalin-like EB1 binding protein N-terminal" evidence="3">
    <location>
        <begin position="112"/>
        <end position="367"/>
    </location>
</feature>
<organism evidence="4 5">
    <name type="scientific">Astyanax mexicanus</name>
    <name type="common">Blind cave fish</name>
    <name type="synonym">Astyanax fasciatus mexicanus</name>
    <dbReference type="NCBI Taxonomy" id="7994"/>
    <lineage>
        <taxon>Eukaryota</taxon>
        <taxon>Metazoa</taxon>
        <taxon>Chordata</taxon>
        <taxon>Craniata</taxon>
        <taxon>Vertebrata</taxon>
        <taxon>Euteleostomi</taxon>
        <taxon>Actinopterygii</taxon>
        <taxon>Neopterygii</taxon>
        <taxon>Teleostei</taxon>
        <taxon>Ostariophysi</taxon>
        <taxon>Characiformes</taxon>
        <taxon>Characoidei</taxon>
        <taxon>Acestrorhamphidae</taxon>
        <taxon>Acestrorhamphinae</taxon>
        <taxon>Astyanax</taxon>
    </lineage>
</organism>
<feature type="compositionally biased region" description="Basic and acidic residues" evidence="1">
    <location>
        <begin position="229"/>
        <end position="241"/>
    </location>
</feature>
<evidence type="ECO:0000256" key="1">
    <source>
        <dbReference type="SAM" id="MobiDB-lite"/>
    </source>
</evidence>
<dbReference type="Pfam" id="PF18615">
    <property type="entry name" value="SMYLE_N"/>
    <property type="match status" value="1"/>
</dbReference>
<proteinExistence type="predicted"/>
<sequence>MKDLCRICGRELCGNQRRWLFHPAARLQVLLSHALGTELRRDGRGEFACGKCAFMLERMYRFDTVIARVEALSVERLQRLLLEKERLRQCIGGMYRKHNNEVTSGGPEKDCTVDMSNLHFAKYCALLQEDLMYSVYESWAEDEEQILECCHSPQCQAFDPRRRCRGCSALRVADSDYEAVCKVPRKLARSISCGPSTRYSASVGGSVCGEEQTATTTTTTASATLVPDRQPRASSDSDRTLGGKGSSSNSMESLTMTLDVVAPASEVKKDGKDDQNSDTFSEERFAVPADSKLALALCLVQNCAYKPVQIARGSKLPVLVRPGSAGNKLGSPEQVLTFPFDGADCELEVPEPPRIQLDLSLELAELEELWDDAYVEYMPVHFKKVPKKVKWPQTA</sequence>
<dbReference type="GO" id="GO:0060090">
    <property type="term" value="F:molecular adaptor activity"/>
    <property type="evidence" value="ECO:0007669"/>
    <property type="project" value="TreeGrafter"/>
</dbReference>
<dbReference type="Bgee" id="ENSAMXG00000038367">
    <property type="expression patterns" value="Expressed in brain and 13 other cell types or tissues"/>
</dbReference>
<protein>
    <submittedName>
        <fullName evidence="4">Uncharacterized protein</fullName>
    </submittedName>
</protein>
<dbReference type="PANTHER" id="PTHR46501:SF2">
    <property type="entry name" value="MYOMEGALIN"/>
    <property type="match status" value="1"/>
</dbReference>
<dbReference type="InterPro" id="IPR052593">
    <property type="entry name" value="MT-associated_AKAP9-binding"/>
</dbReference>
<dbReference type="GO" id="GO:1903358">
    <property type="term" value="P:regulation of Golgi organization"/>
    <property type="evidence" value="ECO:0007669"/>
    <property type="project" value="TreeGrafter"/>
</dbReference>
<dbReference type="GO" id="GO:0090063">
    <property type="term" value="P:positive regulation of microtubule nucleation"/>
    <property type="evidence" value="ECO:0007669"/>
    <property type="project" value="TreeGrafter"/>
</dbReference>
<evidence type="ECO:0000313" key="5">
    <source>
        <dbReference type="Proteomes" id="UP000018467"/>
    </source>
</evidence>
<reference evidence="4" key="3">
    <citation type="submission" date="2025-08" db="UniProtKB">
        <authorList>
            <consortium name="Ensembl"/>
        </authorList>
    </citation>
    <scope>IDENTIFICATION</scope>
</reference>
<reference evidence="5" key="2">
    <citation type="journal article" date="2014" name="Nat. Commun.">
        <title>The cavefish genome reveals candidate genes for eye loss.</title>
        <authorList>
            <person name="McGaugh S.E."/>
            <person name="Gross J.B."/>
            <person name="Aken B."/>
            <person name="Blin M."/>
            <person name="Borowsky R."/>
            <person name="Chalopin D."/>
            <person name="Hinaux H."/>
            <person name="Jeffery W.R."/>
            <person name="Keene A."/>
            <person name="Ma L."/>
            <person name="Minx P."/>
            <person name="Murphy D."/>
            <person name="O'Quin K.E."/>
            <person name="Retaux S."/>
            <person name="Rohner N."/>
            <person name="Searle S.M."/>
            <person name="Stahl B.A."/>
            <person name="Tabin C."/>
            <person name="Volff J.N."/>
            <person name="Yoshizawa M."/>
            <person name="Warren W.C."/>
        </authorList>
    </citation>
    <scope>NUCLEOTIDE SEQUENCE [LARGE SCALE GENOMIC DNA]</scope>
    <source>
        <strain evidence="5">female</strain>
    </source>
</reference>
<dbReference type="GO" id="GO:0005794">
    <property type="term" value="C:Golgi apparatus"/>
    <property type="evidence" value="ECO:0007669"/>
    <property type="project" value="TreeGrafter"/>
</dbReference>
<dbReference type="Pfam" id="PF07776">
    <property type="entry name" value="zf-AD"/>
    <property type="match status" value="1"/>
</dbReference>
<dbReference type="AlphaFoldDB" id="A0A3B1IYM2"/>
<dbReference type="GO" id="GO:0005813">
    <property type="term" value="C:centrosome"/>
    <property type="evidence" value="ECO:0007669"/>
    <property type="project" value="TreeGrafter"/>
</dbReference>
<dbReference type="InParanoid" id="A0A3B1IYM2"/>
<evidence type="ECO:0000313" key="4">
    <source>
        <dbReference type="Ensembl" id="ENSAMXP00000034766.1"/>
    </source>
</evidence>
<dbReference type="GeneTree" id="ENSGT01120000272257"/>
<dbReference type="GO" id="GO:0008270">
    <property type="term" value="F:zinc ion binding"/>
    <property type="evidence" value="ECO:0007669"/>
    <property type="project" value="InterPro"/>
</dbReference>
<dbReference type="GO" id="GO:0005634">
    <property type="term" value="C:nucleus"/>
    <property type="evidence" value="ECO:0007669"/>
    <property type="project" value="InterPro"/>
</dbReference>
<dbReference type="PANTHER" id="PTHR46501">
    <property type="entry name" value="MYOMEGALIN"/>
    <property type="match status" value="1"/>
</dbReference>
<name>A0A3B1IYM2_ASTMX</name>
<reference evidence="4" key="4">
    <citation type="submission" date="2025-09" db="UniProtKB">
        <authorList>
            <consortium name="Ensembl"/>
        </authorList>
    </citation>
    <scope>IDENTIFICATION</scope>
</reference>
<dbReference type="STRING" id="7994.ENSAMXP00000034766"/>
<evidence type="ECO:0000259" key="2">
    <source>
        <dbReference type="Pfam" id="PF07776"/>
    </source>
</evidence>
<feature type="region of interest" description="Disordered" evidence="1">
    <location>
        <begin position="215"/>
        <end position="254"/>
    </location>
</feature>
<accession>A0A3B1IYM2</accession>
<evidence type="ECO:0000259" key="3">
    <source>
        <dbReference type="Pfam" id="PF18615"/>
    </source>
</evidence>
<feature type="domain" description="ZAD" evidence="2">
    <location>
        <begin position="4"/>
        <end position="72"/>
    </location>
</feature>